<evidence type="ECO:0000256" key="4">
    <source>
        <dbReference type="ARBA" id="ARBA00022989"/>
    </source>
</evidence>
<evidence type="ECO:0000259" key="7">
    <source>
        <dbReference type="Pfam" id="PF09335"/>
    </source>
</evidence>
<dbReference type="InterPro" id="IPR032816">
    <property type="entry name" value="VTT_dom"/>
</dbReference>
<dbReference type="GO" id="GO:0005886">
    <property type="term" value="C:plasma membrane"/>
    <property type="evidence" value="ECO:0007669"/>
    <property type="project" value="UniProtKB-SubCell"/>
</dbReference>
<dbReference type="Pfam" id="PF09335">
    <property type="entry name" value="VTT_dom"/>
    <property type="match status" value="1"/>
</dbReference>
<dbReference type="InterPro" id="IPR015414">
    <property type="entry name" value="TMEM64"/>
</dbReference>
<evidence type="ECO:0000256" key="3">
    <source>
        <dbReference type="ARBA" id="ARBA00022692"/>
    </source>
</evidence>
<proteinExistence type="predicted"/>
<feature type="transmembrane region" description="Helical" evidence="6">
    <location>
        <begin position="26"/>
        <end position="49"/>
    </location>
</feature>
<evidence type="ECO:0000256" key="6">
    <source>
        <dbReference type="SAM" id="Phobius"/>
    </source>
</evidence>
<evidence type="ECO:0000256" key="2">
    <source>
        <dbReference type="ARBA" id="ARBA00022475"/>
    </source>
</evidence>
<dbReference type="EMBL" id="FR824118">
    <property type="protein sequence ID" value="CCA19530.1"/>
    <property type="molecule type" value="Genomic_DNA"/>
</dbReference>
<sequence>MSLIISCAMKTQAFHRLVVILRKHQFAGAIIYACTFAFLIVICFPSTMLELLAGYIFDVKLGLPLAILGKMSGCLLSFCIGRYFCRQRVRRYMENGHPFYLSLETLLQQRQCLIVFLTRIAFFPIAIKNYGLSVLGVSWITFSVAALLTGVPYSILWVYSGHMAQHLTSLFGPSANKSDFRSSEWKWHLALAIVGFASSIVLIALVGISTRRYIEKLAQQLQDEAKSEGSDGKTESL</sequence>
<dbReference type="HOGENOM" id="CLU_068359_0_0_1"/>
<dbReference type="PANTHER" id="PTHR12677">
    <property type="entry name" value="GOLGI APPARATUS MEMBRANE PROTEIN TVP38-RELATED"/>
    <property type="match status" value="1"/>
</dbReference>
<name>F0WE99_9STRA</name>
<feature type="transmembrane region" description="Helical" evidence="6">
    <location>
        <begin position="132"/>
        <end position="159"/>
    </location>
</feature>
<evidence type="ECO:0000256" key="1">
    <source>
        <dbReference type="ARBA" id="ARBA00004651"/>
    </source>
</evidence>
<dbReference type="PANTHER" id="PTHR12677:SF59">
    <property type="entry name" value="GOLGI APPARATUS MEMBRANE PROTEIN TVP38-RELATED"/>
    <property type="match status" value="1"/>
</dbReference>
<gene>
    <name evidence="8" type="primary">AlNc14C73G4956</name>
    <name evidence="8" type="ORF">ALNC14_056730</name>
</gene>
<feature type="transmembrane region" description="Helical" evidence="6">
    <location>
        <begin position="187"/>
        <end position="208"/>
    </location>
</feature>
<organism evidence="8">
    <name type="scientific">Albugo laibachii Nc14</name>
    <dbReference type="NCBI Taxonomy" id="890382"/>
    <lineage>
        <taxon>Eukaryota</taxon>
        <taxon>Sar</taxon>
        <taxon>Stramenopiles</taxon>
        <taxon>Oomycota</taxon>
        <taxon>Peronosporomycetes</taxon>
        <taxon>Albuginales</taxon>
        <taxon>Albuginaceae</taxon>
        <taxon>Albugo</taxon>
    </lineage>
</organism>
<evidence type="ECO:0000313" key="8">
    <source>
        <dbReference type="EMBL" id="CCA19530.1"/>
    </source>
</evidence>
<feature type="domain" description="VTT" evidence="7">
    <location>
        <begin position="44"/>
        <end position="162"/>
    </location>
</feature>
<feature type="transmembrane region" description="Helical" evidence="6">
    <location>
        <begin position="61"/>
        <end position="85"/>
    </location>
</feature>
<dbReference type="AlphaFoldDB" id="F0WE99"/>
<evidence type="ECO:0000256" key="5">
    <source>
        <dbReference type="ARBA" id="ARBA00023136"/>
    </source>
</evidence>
<keyword evidence="5 6" id="KW-0472">Membrane</keyword>
<keyword evidence="3 6" id="KW-0812">Transmembrane</keyword>
<accession>F0WE99</accession>
<reference evidence="8" key="2">
    <citation type="submission" date="2011-02" db="EMBL/GenBank/DDBJ databases">
        <authorList>
            <person name="MacLean D."/>
        </authorList>
    </citation>
    <scope>NUCLEOTIDE SEQUENCE</scope>
</reference>
<reference evidence="8" key="1">
    <citation type="journal article" date="2011" name="PLoS Biol.">
        <title>Gene gain and loss during evolution of obligate parasitism in the white rust pathogen of Arabidopsis thaliana.</title>
        <authorList>
            <person name="Kemen E."/>
            <person name="Gardiner A."/>
            <person name="Schultz-Larsen T."/>
            <person name="Kemen A.C."/>
            <person name="Balmuth A.L."/>
            <person name="Robert-Seilaniantz A."/>
            <person name="Bailey K."/>
            <person name="Holub E."/>
            <person name="Studholme D.J."/>
            <person name="Maclean D."/>
            <person name="Jones J.D."/>
        </authorList>
    </citation>
    <scope>NUCLEOTIDE SEQUENCE</scope>
</reference>
<keyword evidence="4 6" id="KW-1133">Transmembrane helix</keyword>
<keyword evidence="2" id="KW-1003">Cell membrane</keyword>
<comment type="subcellular location">
    <subcellularLocation>
        <location evidence="1">Cell membrane</location>
        <topology evidence="1">Multi-pass membrane protein</topology>
    </subcellularLocation>
</comment>
<protein>
    <submittedName>
        <fullName evidence="8">ATPbinding Cassette (ABC) superfamily putative</fullName>
    </submittedName>
</protein>